<gene>
    <name evidence="2" type="ORF">ZEAMMB73_Zm00001d004129</name>
</gene>
<dbReference type="PANTHER" id="PTHR47340">
    <property type="entry name" value="DUPLICATED HOMEODOMAIN-LIKE SUPERFAMILY PROTEIN"/>
    <property type="match status" value="1"/>
</dbReference>
<dbReference type="EMBL" id="CM007648">
    <property type="protein sequence ID" value="ONM18494.1"/>
    <property type="molecule type" value="Genomic_DNA"/>
</dbReference>
<dbReference type="AlphaFoldDB" id="A0A1D6EE39"/>
<dbReference type="STRING" id="4577.A0A1D6EE39"/>
<feature type="region of interest" description="Disordered" evidence="1">
    <location>
        <begin position="25"/>
        <end position="80"/>
    </location>
</feature>
<evidence type="ECO:0000313" key="2">
    <source>
        <dbReference type="EMBL" id="ONM18494.1"/>
    </source>
</evidence>
<dbReference type="PANTHER" id="PTHR47340:SF1">
    <property type="entry name" value="DUPLICATED HOMEODOMAIN-LIKE SUPERFAMILY PROTEIN"/>
    <property type="match status" value="1"/>
</dbReference>
<sequence>MTPPVSEPTNPPQLKDPVVVDVSVTASKSNDDAQDDVSLVGLGGTGSSTSATDKNRLLQVADPPAPMKTSGGVDVSMSRMNDDQGDVLGLNAFMAKKRLLSTHAASLAADADAEEEAKAAARKKTRLGWGQGLAKYENRYNKKDYENTHKFLAHDGATREAASSHGSCTPPPGRSKGRHGKNKSLDMAEMRVSRATTASAFSKWSSPLTGDLNDSGKNGSIGSLTGKVVFPSEVSGSCGKHSPTPA</sequence>
<feature type="region of interest" description="Disordered" evidence="1">
    <location>
        <begin position="198"/>
        <end position="225"/>
    </location>
</feature>
<dbReference type="eggNOG" id="ENOG502R4NX">
    <property type="taxonomic scope" value="Eukaryota"/>
</dbReference>
<dbReference type="InParanoid" id="A0A1D6EE39"/>
<feature type="compositionally biased region" description="Polar residues" evidence="1">
    <location>
        <begin position="198"/>
        <end position="208"/>
    </location>
</feature>
<accession>A0A1D6EE39</accession>
<evidence type="ECO:0000256" key="1">
    <source>
        <dbReference type="SAM" id="MobiDB-lite"/>
    </source>
</evidence>
<reference evidence="2" key="1">
    <citation type="submission" date="2015-12" db="EMBL/GenBank/DDBJ databases">
        <title>Update maize B73 reference genome by single molecule sequencing technologies.</title>
        <authorList>
            <consortium name="Maize Genome Sequencing Project"/>
            <person name="Ware D."/>
        </authorList>
    </citation>
    <scope>NUCLEOTIDE SEQUENCE [LARGE SCALE GENOMIC DNA]</scope>
    <source>
        <tissue evidence="2">Seedling</tissue>
    </source>
</reference>
<organism evidence="2">
    <name type="scientific">Zea mays</name>
    <name type="common">Maize</name>
    <dbReference type="NCBI Taxonomy" id="4577"/>
    <lineage>
        <taxon>Eukaryota</taxon>
        <taxon>Viridiplantae</taxon>
        <taxon>Streptophyta</taxon>
        <taxon>Embryophyta</taxon>
        <taxon>Tracheophyta</taxon>
        <taxon>Spermatophyta</taxon>
        <taxon>Magnoliopsida</taxon>
        <taxon>Liliopsida</taxon>
        <taxon>Poales</taxon>
        <taxon>Poaceae</taxon>
        <taxon>PACMAD clade</taxon>
        <taxon>Panicoideae</taxon>
        <taxon>Andropogonodae</taxon>
        <taxon>Andropogoneae</taxon>
        <taxon>Tripsacinae</taxon>
        <taxon>Zea</taxon>
    </lineage>
</organism>
<dbReference type="PaxDb" id="4577-AC209624.2_FGP003"/>
<protein>
    <submittedName>
        <fullName evidence="2">Uncharacterized protein</fullName>
    </submittedName>
</protein>
<feature type="region of interest" description="Disordered" evidence="1">
    <location>
        <begin position="155"/>
        <end position="184"/>
    </location>
</feature>
<feature type="non-terminal residue" evidence="2">
    <location>
        <position position="246"/>
    </location>
</feature>
<name>A0A1D6EE39_MAIZE</name>
<proteinExistence type="predicted"/>